<evidence type="ECO:0000313" key="2">
    <source>
        <dbReference type="EMBL" id="SOQ43692.1"/>
    </source>
</evidence>
<gene>
    <name evidence="2" type="ORF">SFRICE_036612</name>
</gene>
<protein>
    <submittedName>
        <fullName evidence="2">SFRICE_036612</fullName>
    </submittedName>
</protein>
<name>A0A2H1VT87_SPOFR</name>
<reference evidence="2" key="1">
    <citation type="submission" date="2016-07" db="EMBL/GenBank/DDBJ databases">
        <authorList>
            <person name="Bretaudeau A."/>
        </authorList>
    </citation>
    <scope>NUCLEOTIDE SEQUENCE</scope>
    <source>
        <strain evidence="2">Rice</strain>
        <tissue evidence="2">Whole body</tissue>
    </source>
</reference>
<proteinExistence type="predicted"/>
<organism evidence="2">
    <name type="scientific">Spodoptera frugiperda</name>
    <name type="common">Fall armyworm</name>
    <dbReference type="NCBI Taxonomy" id="7108"/>
    <lineage>
        <taxon>Eukaryota</taxon>
        <taxon>Metazoa</taxon>
        <taxon>Ecdysozoa</taxon>
        <taxon>Arthropoda</taxon>
        <taxon>Hexapoda</taxon>
        <taxon>Insecta</taxon>
        <taxon>Pterygota</taxon>
        <taxon>Neoptera</taxon>
        <taxon>Endopterygota</taxon>
        <taxon>Lepidoptera</taxon>
        <taxon>Glossata</taxon>
        <taxon>Ditrysia</taxon>
        <taxon>Noctuoidea</taxon>
        <taxon>Noctuidae</taxon>
        <taxon>Amphipyrinae</taxon>
        <taxon>Spodoptera</taxon>
    </lineage>
</organism>
<sequence length="504" mass="57047">MVSPLFEKWLERRNGVLTYRLTQVLTGHGSFVRFLFLIGREETPGCHHCEDRLEDTVEHTVAVCPAWAEHLRVLRDVVGDGDLTCPALGQAMMRSEGDWDAVSLAKEAAGRLRERTSSSPSRRERHFGPRGSLGDLQPPFILLCVVALSPIPATLAHVGGPVDIVITVLYYCDENGDKVLVAGKVDKEIQRIILDYLHTDKPVKIVPVYEDISEVPPVEVLDEKIQENHKNIFMTFVPTRKIREIAEEKERLFRPEFLAELRQKRVNSFSTGLRNLIEEAAEYKLNDVVEWNKRFQIGKFSSLILQSSIPNAVYFSISRKYILLCLVAVSPIKATLAHAGGPVDIVITVLYYCDENGDKIVAVGKVDNDIERRIKYYINTNIAQNLPVEIVSMYEEPSEIPSPQELREEIQANHKYIFSTYVPTSKIREIAAESVRLTKSDYFTDFEEIANKANEVMKEKEDPYSSTIQPSIPNAVTCNYFLNWLGLKISAVDLAIVLGLRHFS</sequence>
<accession>A0A2H1VT87</accession>
<feature type="region of interest" description="Disordered" evidence="1">
    <location>
        <begin position="110"/>
        <end position="131"/>
    </location>
</feature>
<dbReference type="EMBL" id="ODYU01004136">
    <property type="protein sequence ID" value="SOQ43692.1"/>
    <property type="molecule type" value="Genomic_DNA"/>
</dbReference>
<dbReference type="AlphaFoldDB" id="A0A2H1VT87"/>
<evidence type="ECO:0000256" key="1">
    <source>
        <dbReference type="SAM" id="MobiDB-lite"/>
    </source>
</evidence>